<keyword evidence="7" id="KW-0812">Transmembrane</keyword>
<evidence type="ECO:0000256" key="7">
    <source>
        <dbReference type="SAM" id="Phobius"/>
    </source>
</evidence>
<evidence type="ECO:0000256" key="4">
    <source>
        <dbReference type="ARBA" id="ARBA00022833"/>
    </source>
</evidence>
<dbReference type="Gene3D" id="3.30.2010.10">
    <property type="entry name" value="Metalloproteases ('zincins'), catalytic domain"/>
    <property type="match status" value="1"/>
</dbReference>
<evidence type="ECO:0000313" key="11">
    <source>
        <dbReference type="Proteomes" id="UP000033633"/>
    </source>
</evidence>
<keyword evidence="11" id="KW-1185">Reference proteome</keyword>
<dbReference type="RefSeq" id="WP_046219087.1">
    <property type="nucleotide sequence ID" value="NZ_JWYV01000001.1"/>
</dbReference>
<dbReference type="InterPro" id="IPR055518">
    <property type="entry name" value="DUF7092"/>
</dbReference>
<gene>
    <name evidence="10" type="ORF">KY46_02975</name>
</gene>
<dbReference type="InterPro" id="IPR001915">
    <property type="entry name" value="Peptidase_M48"/>
</dbReference>
<dbReference type="GO" id="GO:0046872">
    <property type="term" value="F:metal ion binding"/>
    <property type="evidence" value="ECO:0007669"/>
    <property type="project" value="UniProtKB-KW"/>
</dbReference>
<keyword evidence="1 6" id="KW-0645">Protease</keyword>
<evidence type="ECO:0000256" key="5">
    <source>
        <dbReference type="ARBA" id="ARBA00023049"/>
    </source>
</evidence>
<evidence type="ECO:0000313" key="10">
    <source>
        <dbReference type="EMBL" id="KKD01758.1"/>
    </source>
</evidence>
<keyword evidence="4 6" id="KW-0862">Zinc</keyword>
<dbReference type="Pfam" id="PF23368">
    <property type="entry name" value="DUF7092"/>
    <property type="match status" value="1"/>
</dbReference>
<comment type="caution">
    <text evidence="10">The sequence shown here is derived from an EMBL/GenBank/DDBJ whole genome shotgun (WGS) entry which is preliminary data.</text>
</comment>
<dbReference type="PANTHER" id="PTHR22726">
    <property type="entry name" value="METALLOENDOPEPTIDASE OMA1"/>
    <property type="match status" value="1"/>
</dbReference>
<dbReference type="GO" id="GO:0051603">
    <property type="term" value="P:proteolysis involved in protein catabolic process"/>
    <property type="evidence" value="ECO:0007669"/>
    <property type="project" value="TreeGrafter"/>
</dbReference>
<organism evidence="10 11">
    <name type="scientific">Photobacterium halotolerans</name>
    <dbReference type="NCBI Taxonomy" id="265726"/>
    <lineage>
        <taxon>Bacteria</taxon>
        <taxon>Pseudomonadati</taxon>
        <taxon>Pseudomonadota</taxon>
        <taxon>Gammaproteobacteria</taxon>
        <taxon>Vibrionales</taxon>
        <taxon>Vibrionaceae</taxon>
        <taxon>Photobacterium</taxon>
    </lineage>
</organism>
<feature type="transmembrane region" description="Helical" evidence="7">
    <location>
        <begin position="95"/>
        <end position="116"/>
    </location>
</feature>
<reference evidence="10 11" key="1">
    <citation type="submission" date="2014-12" db="EMBL/GenBank/DDBJ databases">
        <title>Mercury Reductase activity and rhizosphere competence traits in the genome of root associated Photobacterium halotolerans MELD1.</title>
        <authorList>
            <person name="Mathew D.C."/>
            <person name="Huang C.-C."/>
        </authorList>
    </citation>
    <scope>NUCLEOTIDE SEQUENCE [LARGE SCALE GENOMIC DNA]</scope>
    <source>
        <strain evidence="10 11">MELD1</strain>
    </source>
</reference>
<proteinExistence type="inferred from homology"/>
<dbReference type="PANTHER" id="PTHR22726:SF1">
    <property type="entry name" value="METALLOENDOPEPTIDASE OMA1, MITOCHONDRIAL"/>
    <property type="match status" value="1"/>
</dbReference>
<evidence type="ECO:0000259" key="9">
    <source>
        <dbReference type="Pfam" id="PF23368"/>
    </source>
</evidence>
<dbReference type="OrthoDB" id="9810445at2"/>
<dbReference type="PATRIC" id="fig|265726.11.peg.646"/>
<dbReference type="CDD" id="cd07332">
    <property type="entry name" value="M48C_Oma1_like"/>
    <property type="match status" value="1"/>
</dbReference>
<keyword evidence="2" id="KW-0479">Metal-binding</keyword>
<comment type="similarity">
    <text evidence="6">Belongs to the peptidase M48 family.</text>
</comment>
<dbReference type="GO" id="GO:0004222">
    <property type="term" value="F:metalloendopeptidase activity"/>
    <property type="evidence" value="ECO:0007669"/>
    <property type="project" value="InterPro"/>
</dbReference>
<dbReference type="InterPro" id="IPR051156">
    <property type="entry name" value="Mito/Outer_Membr_Metalloprot"/>
</dbReference>
<evidence type="ECO:0000256" key="3">
    <source>
        <dbReference type="ARBA" id="ARBA00022801"/>
    </source>
</evidence>
<keyword evidence="7" id="KW-1133">Transmembrane helix</keyword>
<comment type="cofactor">
    <cofactor evidence="6">
        <name>Zn(2+)</name>
        <dbReference type="ChEBI" id="CHEBI:29105"/>
    </cofactor>
    <text evidence="6">Binds 1 zinc ion per subunit.</text>
</comment>
<dbReference type="STRING" id="265726.KY46_02975"/>
<evidence type="ECO:0000256" key="6">
    <source>
        <dbReference type="RuleBase" id="RU003983"/>
    </source>
</evidence>
<keyword evidence="5 6" id="KW-0482">Metalloprotease</keyword>
<dbReference type="GO" id="GO:0016020">
    <property type="term" value="C:membrane"/>
    <property type="evidence" value="ECO:0007669"/>
    <property type="project" value="TreeGrafter"/>
</dbReference>
<name>A0A0F5VI82_9GAMM</name>
<dbReference type="AlphaFoldDB" id="A0A0F5VI82"/>
<protein>
    <submittedName>
        <fullName evidence="10">Uncharacterized protein</fullName>
    </submittedName>
</protein>
<dbReference type="Pfam" id="PF01435">
    <property type="entry name" value="Peptidase_M48"/>
    <property type="match status" value="1"/>
</dbReference>
<dbReference type="Proteomes" id="UP000033633">
    <property type="component" value="Unassembled WGS sequence"/>
</dbReference>
<keyword evidence="3 6" id="KW-0378">Hydrolase</keyword>
<feature type="domain" description="Peptidase M48" evidence="8">
    <location>
        <begin position="172"/>
        <end position="333"/>
    </location>
</feature>
<sequence>MIIKGFCHPPLSSERREAELDCSQTGQVTLRCGEHVIMASVAELQISPPLGALPASIGFADGWQFKAGLDYELAEWVRHNTIQPQRWVHRLERNWLAIVASVALVVVLGLSVYRYGIPAASHALTRLLPQAVPVYLGEHVLETLDEHMLSPSQLEAQEQWQIQDRFALLQDNLPPLPFELNIVFRSWPHGPNAFALSDGTVVVLDSLVEMATTPAELDSILLHEVGHVYHQHVMESVVQSALISVAAALIVGDSSGMADMLTSTGVFVASSGYSRDAEREADQFAAEQMLKNYGTTEPMAAMFNRFMEHYGDSELPEWLQSHPELEQRIQALK</sequence>
<evidence type="ECO:0000259" key="8">
    <source>
        <dbReference type="Pfam" id="PF01435"/>
    </source>
</evidence>
<keyword evidence="7" id="KW-0472">Membrane</keyword>
<evidence type="ECO:0000256" key="1">
    <source>
        <dbReference type="ARBA" id="ARBA00022670"/>
    </source>
</evidence>
<dbReference type="EMBL" id="JWYV01000001">
    <property type="protein sequence ID" value="KKD01758.1"/>
    <property type="molecule type" value="Genomic_DNA"/>
</dbReference>
<accession>A0A0F5VI82</accession>
<feature type="domain" description="DUF7092" evidence="9">
    <location>
        <begin position="5"/>
        <end position="78"/>
    </location>
</feature>
<evidence type="ECO:0000256" key="2">
    <source>
        <dbReference type="ARBA" id="ARBA00022723"/>
    </source>
</evidence>